<gene>
    <name evidence="1" type="ORF">ARMSODRAFT_911566</name>
</gene>
<organism evidence="1 2">
    <name type="scientific">Armillaria solidipes</name>
    <dbReference type="NCBI Taxonomy" id="1076256"/>
    <lineage>
        <taxon>Eukaryota</taxon>
        <taxon>Fungi</taxon>
        <taxon>Dikarya</taxon>
        <taxon>Basidiomycota</taxon>
        <taxon>Agaricomycotina</taxon>
        <taxon>Agaricomycetes</taxon>
        <taxon>Agaricomycetidae</taxon>
        <taxon>Agaricales</taxon>
        <taxon>Marasmiineae</taxon>
        <taxon>Physalacriaceae</taxon>
        <taxon>Armillaria</taxon>
    </lineage>
</organism>
<reference evidence="2" key="1">
    <citation type="journal article" date="2017" name="Nat. Ecol. Evol.">
        <title>Genome expansion and lineage-specific genetic innovations in the forest pathogenic fungi Armillaria.</title>
        <authorList>
            <person name="Sipos G."/>
            <person name="Prasanna A.N."/>
            <person name="Walter M.C."/>
            <person name="O'Connor E."/>
            <person name="Balint B."/>
            <person name="Krizsan K."/>
            <person name="Kiss B."/>
            <person name="Hess J."/>
            <person name="Varga T."/>
            <person name="Slot J."/>
            <person name="Riley R."/>
            <person name="Boka B."/>
            <person name="Rigling D."/>
            <person name="Barry K."/>
            <person name="Lee J."/>
            <person name="Mihaltcheva S."/>
            <person name="LaButti K."/>
            <person name="Lipzen A."/>
            <person name="Waldron R."/>
            <person name="Moloney N.M."/>
            <person name="Sperisen C."/>
            <person name="Kredics L."/>
            <person name="Vagvoelgyi C."/>
            <person name="Patrignani A."/>
            <person name="Fitzpatrick D."/>
            <person name="Nagy I."/>
            <person name="Doyle S."/>
            <person name="Anderson J.B."/>
            <person name="Grigoriev I.V."/>
            <person name="Gueldener U."/>
            <person name="Muensterkoetter M."/>
            <person name="Nagy L.G."/>
        </authorList>
    </citation>
    <scope>NUCLEOTIDE SEQUENCE [LARGE SCALE GENOMIC DNA]</scope>
    <source>
        <strain evidence="2">28-4</strain>
    </source>
</reference>
<dbReference type="AlphaFoldDB" id="A0A2H3BPP8"/>
<name>A0A2H3BPP8_9AGAR</name>
<sequence length="195" mass="22225">MEAFFDNKNNVVNARIRSSVDESVLYTLKTTFNFRGRHLTILQDANPGPGGVVTVGAIHWQDRIMEVLGHKKKFSDIKRHAGKPFRKCRYWKWEEGRNEYSLKYNYEDWKVRVLFTVSASVTCVVQAILPNDEVAGTFAVPFRPHVFSKPTPTTLELTREGLAKDEVLLILIFVYSEAKRQDQTNSSVGAGSEGW</sequence>
<accession>A0A2H3BPP8</accession>
<protein>
    <submittedName>
        <fullName evidence="1">Uncharacterized protein</fullName>
    </submittedName>
</protein>
<evidence type="ECO:0000313" key="1">
    <source>
        <dbReference type="EMBL" id="PBK70904.1"/>
    </source>
</evidence>
<evidence type="ECO:0000313" key="2">
    <source>
        <dbReference type="Proteomes" id="UP000218334"/>
    </source>
</evidence>
<proteinExistence type="predicted"/>
<dbReference type="EMBL" id="KZ293425">
    <property type="protein sequence ID" value="PBK70904.1"/>
    <property type="molecule type" value="Genomic_DNA"/>
</dbReference>
<keyword evidence="2" id="KW-1185">Reference proteome</keyword>
<dbReference type="STRING" id="1076256.A0A2H3BPP8"/>
<dbReference type="Proteomes" id="UP000218334">
    <property type="component" value="Unassembled WGS sequence"/>
</dbReference>